<dbReference type="Proteomes" id="UP000010483">
    <property type="component" value="Chromosome"/>
</dbReference>
<keyword evidence="2" id="KW-1185">Reference proteome</keyword>
<gene>
    <name evidence="1" type="ordered locus">Cyast_2831</name>
</gene>
<protein>
    <recommendedName>
        <fullName evidence="3">Transposase (putative) YhgA-like domain-containing protein</fullName>
    </recommendedName>
</protein>
<dbReference type="AlphaFoldDB" id="K9YQM9"/>
<evidence type="ECO:0008006" key="3">
    <source>
        <dbReference type="Google" id="ProtNLM"/>
    </source>
</evidence>
<dbReference type="KEGG" id="csn:Cyast_2831"/>
<dbReference type="PANTHER" id="PTHR35586">
    <property type="entry name" value="SLL1691 PROTEIN"/>
    <property type="match status" value="1"/>
</dbReference>
<proteinExistence type="predicted"/>
<dbReference type="eggNOG" id="COG5464">
    <property type="taxonomic scope" value="Bacteria"/>
</dbReference>
<evidence type="ECO:0000313" key="1">
    <source>
        <dbReference type="EMBL" id="AFZ48772.1"/>
    </source>
</evidence>
<evidence type="ECO:0000313" key="2">
    <source>
        <dbReference type="Proteomes" id="UP000010483"/>
    </source>
</evidence>
<dbReference type="STRING" id="292563.Cyast_2831"/>
<dbReference type="BioCyc" id="CSTA292563:G1353-2836-MONOMER"/>
<name>K9YQM9_CYASC</name>
<reference evidence="2" key="1">
    <citation type="journal article" date="2013" name="Proc. Natl. Acad. Sci. U.S.A.">
        <title>Improving the coverage of the cyanobacterial phylum using diversity-driven genome sequencing.</title>
        <authorList>
            <person name="Shih P.M."/>
            <person name="Wu D."/>
            <person name="Latifi A."/>
            <person name="Axen S.D."/>
            <person name="Fewer D.P."/>
            <person name="Talla E."/>
            <person name="Calteau A."/>
            <person name="Cai F."/>
            <person name="Tandeau de Marsac N."/>
            <person name="Rippka R."/>
            <person name="Herdman M."/>
            <person name="Sivonen K."/>
            <person name="Coursin T."/>
            <person name="Laurent T."/>
            <person name="Goodwin L."/>
            <person name="Nolan M."/>
            <person name="Davenport K.W."/>
            <person name="Han C.S."/>
            <person name="Rubin E.M."/>
            <person name="Eisen J.A."/>
            <person name="Woyke T."/>
            <person name="Gugger M."/>
            <person name="Kerfeld C.A."/>
        </authorList>
    </citation>
    <scope>NUCLEOTIDE SEQUENCE [LARGE SCALE GENOMIC DNA]</scope>
    <source>
        <strain evidence="2">ATCC 29140 / PCC 7202</strain>
    </source>
</reference>
<accession>K9YQM9</accession>
<dbReference type="HOGENOM" id="CLU_069065_0_0_3"/>
<organism evidence="1 2">
    <name type="scientific">Cyanobacterium stanieri (strain ATCC 29140 / PCC 7202)</name>
    <dbReference type="NCBI Taxonomy" id="292563"/>
    <lineage>
        <taxon>Bacteria</taxon>
        <taxon>Bacillati</taxon>
        <taxon>Cyanobacteriota</taxon>
        <taxon>Cyanophyceae</taxon>
        <taxon>Oscillatoriophycideae</taxon>
        <taxon>Chroococcales</taxon>
        <taxon>Geminocystaceae</taxon>
        <taxon>Cyanobacterium</taxon>
    </lineage>
</organism>
<dbReference type="Pfam" id="PF11103">
    <property type="entry name" value="DUF2887"/>
    <property type="match status" value="1"/>
</dbReference>
<dbReference type="PANTHER" id="PTHR35586:SF2">
    <property type="entry name" value="SLL1542 PROTEIN"/>
    <property type="match status" value="1"/>
</dbReference>
<dbReference type="PATRIC" id="fig|292563.3.peg.2951"/>
<dbReference type="EMBL" id="CP003940">
    <property type="protein sequence ID" value="AFZ48772.1"/>
    <property type="molecule type" value="Genomic_DNA"/>
</dbReference>
<dbReference type="InterPro" id="IPR010106">
    <property type="entry name" value="RpnA"/>
</dbReference>
<dbReference type="NCBIfam" id="TIGR01784">
    <property type="entry name" value="T_den_put_tspse"/>
    <property type="match status" value="1"/>
</dbReference>
<sequence length="264" mass="30574">MKTDSIFYELFLNLPDSLFSLLGLSPELAKEYQFTSQELKQLAKRIDGLFLPLHDDKPIYFVEVQFQKDESLYHRLFTEIFTYLGQYKPPQNFHAVVMWAKKSLDIPLPPYYQDFKESGKLTVIYLDELNLNTTESIGVEIMKLIIAPPSEAKTQVEKLFSMAQQAEESTTKNQDIIELLEKILTYKFSNYSREELAKMFTLSDFKKTRFYQETYAEGIIEGELKAKISSIPNLLKLGLTVEQIAQALDLDIDTVQKIAKNEHN</sequence>
<dbReference type="InterPro" id="IPR022573">
    <property type="entry name" value="DUF2887"/>
</dbReference>